<reference evidence="5 6" key="1">
    <citation type="submission" date="2017-01" db="EMBL/GenBank/DDBJ databases">
        <authorList>
            <person name="Mah S.A."/>
            <person name="Swanson W.J."/>
            <person name="Moy G.W."/>
            <person name="Vacquier V.D."/>
        </authorList>
    </citation>
    <scope>NUCLEOTIDE SEQUENCE [LARGE SCALE GENOMIC DNA]</scope>
    <source>
        <strain evidence="5 6">DSM 11589</strain>
    </source>
</reference>
<keyword evidence="3" id="KW-0067">ATP-binding</keyword>
<dbReference type="AlphaFoldDB" id="A0A1N7MTC1"/>
<dbReference type="InterPro" id="IPR001404">
    <property type="entry name" value="Hsp90_fam"/>
</dbReference>
<comment type="similarity">
    <text evidence="1">Belongs to the heat shock protein 90 family.</text>
</comment>
<dbReference type="InterPro" id="IPR036890">
    <property type="entry name" value="HATPase_C_sf"/>
</dbReference>
<evidence type="ECO:0000313" key="6">
    <source>
        <dbReference type="Proteomes" id="UP000185678"/>
    </source>
</evidence>
<evidence type="ECO:0000256" key="4">
    <source>
        <dbReference type="ARBA" id="ARBA00023186"/>
    </source>
</evidence>
<dbReference type="Pfam" id="PF13589">
    <property type="entry name" value="HATPase_c_3"/>
    <property type="match status" value="1"/>
</dbReference>
<keyword evidence="6" id="KW-1185">Reference proteome</keyword>
<dbReference type="EMBL" id="FTOA01000004">
    <property type="protein sequence ID" value="SIS89375.1"/>
    <property type="molecule type" value="Genomic_DNA"/>
</dbReference>
<dbReference type="RefSeq" id="WP_076400769.1">
    <property type="nucleotide sequence ID" value="NZ_FTOA01000004.1"/>
</dbReference>
<dbReference type="GO" id="GO:0005524">
    <property type="term" value="F:ATP binding"/>
    <property type="evidence" value="ECO:0007669"/>
    <property type="project" value="UniProtKB-KW"/>
</dbReference>
<organism evidence="5 6">
    <name type="scientific">Insolitispirillum peregrinum</name>
    <dbReference type="NCBI Taxonomy" id="80876"/>
    <lineage>
        <taxon>Bacteria</taxon>
        <taxon>Pseudomonadati</taxon>
        <taxon>Pseudomonadota</taxon>
        <taxon>Alphaproteobacteria</taxon>
        <taxon>Rhodospirillales</taxon>
        <taxon>Novispirillaceae</taxon>
        <taxon>Insolitispirillum</taxon>
    </lineage>
</organism>
<evidence type="ECO:0000313" key="5">
    <source>
        <dbReference type="EMBL" id="SIS89375.1"/>
    </source>
</evidence>
<dbReference type="Proteomes" id="UP000185678">
    <property type="component" value="Unassembled WGS sequence"/>
</dbReference>
<proteinExistence type="inferred from homology"/>
<accession>A0A1N7MTC1</accession>
<keyword evidence="2" id="KW-0547">Nucleotide-binding</keyword>
<dbReference type="Gene3D" id="3.30.565.10">
    <property type="entry name" value="Histidine kinase-like ATPase, C-terminal domain"/>
    <property type="match status" value="1"/>
</dbReference>
<protein>
    <submittedName>
        <fullName evidence="5">Molecular chaperone, HSP90 family</fullName>
    </submittedName>
</protein>
<dbReference type="PANTHER" id="PTHR11528">
    <property type="entry name" value="HEAT SHOCK PROTEIN 90 FAMILY MEMBER"/>
    <property type="match status" value="1"/>
</dbReference>
<dbReference type="STRING" id="80876.SAMN05421779_104341"/>
<dbReference type="SUPFAM" id="SSF55874">
    <property type="entry name" value="ATPase domain of HSP90 chaperone/DNA topoisomerase II/histidine kinase"/>
    <property type="match status" value="1"/>
</dbReference>
<gene>
    <name evidence="5" type="ORF">SAMN05421779_104341</name>
</gene>
<name>A0A1N7MTC1_9PROT</name>
<evidence type="ECO:0000256" key="3">
    <source>
        <dbReference type="ARBA" id="ARBA00022840"/>
    </source>
</evidence>
<evidence type="ECO:0000256" key="2">
    <source>
        <dbReference type="ARBA" id="ARBA00022741"/>
    </source>
</evidence>
<dbReference type="GO" id="GO:0016887">
    <property type="term" value="F:ATP hydrolysis activity"/>
    <property type="evidence" value="ECO:0007669"/>
    <property type="project" value="InterPro"/>
</dbReference>
<keyword evidence="4" id="KW-0143">Chaperone</keyword>
<dbReference type="GO" id="GO:0051082">
    <property type="term" value="F:unfolded protein binding"/>
    <property type="evidence" value="ECO:0007669"/>
    <property type="project" value="InterPro"/>
</dbReference>
<sequence>MIDFKGFVRFMRSLFNDVSIFRRELIQNALEACRQAEVRHGFSKCLISISVDSDEGVFSISDNGVGMTADELRTNLTVLFRSHWPSSEDGSLGIGQFGFGFHAVFLVADRIKVVSRSRCSPDEAHEMDFLSDQGVDIRPIVGNLPGFGTTITLWLRDDVRHLLDEDDTRNDLEKTFLYTHYPIHLNGMNVGLRRPDGWSHPIFSGDQANVEAWLMRRYGWDEPPLAIGSVKFGNGGWIAIAAGPERVPALEVYRRGIRVVQQELIPKPLNVMVCGVIDVQDCELKPDRETLVVDGAHRRMIAAIREAIIAMLSDLGRHQPDIVAQLFDHYRQVIVAALGSSEELMRTMGPRLPVKVFGADEKSPLAEVLDGLERLVWVKDPARDRVFADRARRLGWRPVLLLDSDERELVCRVCDTMAIPHVSVAEEFLAEMKRKVTPSALVPLFRGVVPADWEVICCEDVDARMPLTVVRLATERESGIGGLLFDALRAMMEKEGMSGFADRQDKTIAILNKRNPVMARLEQRGTHSHADRELARILFFSGRLACDSKISVGEMDEFLDSLADYFNSSAA</sequence>
<evidence type="ECO:0000256" key="1">
    <source>
        <dbReference type="ARBA" id="ARBA00008239"/>
    </source>
</evidence>
<dbReference type="GO" id="GO:0140662">
    <property type="term" value="F:ATP-dependent protein folding chaperone"/>
    <property type="evidence" value="ECO:0007669"/>
    <property type="project" value="InterPro"/>
</dbReference>